<dbReference type="NCBIfam" id="TIGR04281">
    <property type="entry name" value="peripla_PGF_1"/>
    <property type="match status" value="1"/>
</dbReference>
<gene>
    <name evidence="4" type="ORF">OB919_15400</name>
</gene>
<evidence type="ECO:0000259" key="3">
    <source>
        <dbReference type="PROSITE" id="PS50983"/>
    </source>
</evidence>
<dbReference type="RefSeq" id="WP_342809668.1">
    <property type="nucleotide sequence ID" value="NZ_JAOPJZ010000016.1"/>
</dbReference>
<dbReference type="InterPro" id="IPR026371">
    <property type="entry name" value="PGF_CTERM"/>
</dbReference>
<keyword evidence="5" id="KW-1185">Reference proteome</keyword>
<dbReference type="PANTHER" id="PTHR30535">
    <property type="entry name" value="VITAMIN B12-BINDING PROTEIN"/>
    <property type="match status" value="1"/>
</dbReference>
<evidence type="ECO:0000256" key="2">
    <source>
        <dbReference type="SAM" id="MobiDB-lite"/>
    </source>
</evidence>
<dbReference type="InterPro" id="IPR050902">
    <property type="entry name" value="ABC_Transporter_SBP"/>
</dbReference>
<evidence type="ECO:0000256" key="1">
    <source>
        <dbReference type="ARBA" id="ARBA00022729"/>
    </source>
</evidence>
<dbReference type="InterPro" id="IPR002491">
    <property type="entry name" value="ABC_transptr_periplasmic_BD"/>
</dbReference>
<proteinExistence type="predicted"/>
<evidence type="ECO:0000313" key="4">
    <source>
        <dbReference type="EMBL" id="MCU4753348.1"/>
    </source>
</evidence>
<accession>A0AAP2ZAD2</accession>
<dbReference type="PROSITE" id="PS50983">
    <property type="entry name" value="FE_B12_PBP"/>
    <property type="match status" value="1"/>
</dbReference>
<organism evidence="4 5">
    <name type="scientific">Natronosalvus hydrolyticus</name>
    <dbReference type="NCBI Taxonomy" id="2979988"/>
    <lineage>
        <taxon>Archaea</taxon>
        <taxon>Methanobacteriati</taxon>
        <taxon>Methanobacteriota</taxon>
        <taxon>Stenosarchaea group</taxon>
        <taxon>Halobacteria</taxon>
        <taxon>Halobacteriales</taxon>
        <taxon>Natrialbaceae</taxon>
        <taxon>Natronosalvus</taxon>
    </lineage>
</organism>
<dbReference type="NCBIfam" id="TIGR04126">
    <property type="entry name" value="PGF_CTERM"/>
    <property type="match status" value="1"/>
</dbReference>
<dbReference type="Pfam" id="PF01497">
    <property type="entry name" value="Peripla_BP_2"/>
    <property type="match status" value="1"/>
</dbReference>
<sequence>MKRLSVLLIATLVVTAIVAPAMAGGVAATSAQAEPACEYPVSLTDATGETVTLEEPPERIVTLNPSDANTIFEIGADDRLVGMPVGDGTSRLDAEGQTDITEDDGFTVDSETVVGLEPDIVLAGNVTPEDQIDQLREAGLTVYHFSEATSLEDVAENVALTGTLSGECDGATETLTWMDQRLDLLESAVADAEHPTVYYMMGGGFTAGEGTFQHEAMVAAGLDNIATAADIEGWEIISDEVVVEEDPNWILRTSGQFQPEIPESLEDTTAVQNEQFVTVDANDFSQPAPRIVFAMESMIETVHPDAYDTIADDLETLDADYEAGEFLPATEEETDDDVADDTDDDMGDDSSAADDDEPATTADDDSGATTDNADTIPGFGVPVAIAAVLSALGFTLRRQ</sequence>
<name>A0AAP2ZAD2_9EURY</name>
<comment type="caution">
    <text evidence="4">The sequence shown here is derived from an EMBL/GenBank/DDBJ whole genome shotgun (WGS) entry which is preliminary data.</text>
</comment>
<evidence type="ECO:0000313" key="5">
    <source>
        <dbReference type="Proteomes" id="UP001321047"/>
    </source>
</evidence>
<protein>
    <submittedName>
        <fullName evidence="4">PGF-CTERM-anchored ABC transporter substrate-binding protein</fullName>
    </submittedName>
</protein>
<dbReference type="GO" id="GO:0071281">
    <property type="term" value="P:cellular response to iron ion"/>
    <property type="evidence" value="ECO:0007669"/>
    <property type="project" value="TreeGrafter"/>
</dbReference>
<dbReference type="SUPFAM" id="SSF53807">
    <property type="entry name" value="Helical backbone' metal receptor"/>
    <property type="match status" value="1"/>
</dbReference>
<dbReference type="InterPro" id="IPR026469">
    <property type="entry name" value="Peripla_PGF_1"/>
</dbReference>
<dbReference type="EMBL" id="JAOPJZ010000016">
    <property type="protein sequence ID" value="MCU4753348.1"/>
    <property type="molecule type" value="Genomic_DNA"/>
</dbReference>
<reference evidence="4 5" key="1">
    <citation type="submission" date="2022-09" db="EMBL/GenBank/DDBJ databases">
        <title>Enrichment on poylsaccharides allowed isolation of novel metabolic and taxonomic groups of Haloarchaea.</title>
        <authorList>
            <person name="Sorokin D.Y."/>
            <person name="Elcheninov A.G."/>
            <person name="Khizhniak T.V."/>
            <person name="Kolganova T.V."/>
            <person name="Kublanov I.V."/>
        </authorList>
    </citation>
    <scope>NUCLEOTIDE SEQUENCE [LARGE SCALE GENOMIC DNA]</scope>
    <source>
        <strain evidence="4 5">AArc-curdl1</strain>
    </source>
</reference>
<keyword evidence="1" id="KW-0732">Signal</keyword>
<dbReference type="GO" id="GO:0030115">
    <property type="term" value="C:S-layer"/>
    <property type="evidence" value="ECO:0007669"/>
    <property type="project" value="UniProtKB-SubCell"/>
</dbReference>
<feature type="compositionally biased region" description="Acidic residues" evidence="2">
    <location>
        <begin position="330"/>
        <end position="366"/>
    </location>
</feature>
<feature type="region of interest" description="Disordered" evidence="2">
    <location>
        <begin position="326"/>
        <end position="377"/>
    </location>
</feature>
<dbReference type="GO" id="GO:0005886">
    <property type="term" value="C:plasma membrane"/>
    <property type="evidence" value="ECO:0007669"/>
    <property type="project" value="UniProtKB-SubCell"/>
</dbReference>
<feature type="domain" description="Fe/B12 periplasmic-binding" evidence="3">
    <location>
        <begin position="59"/>
        <end position="310"/>
    </location>
</feature>
<dbReference type="AlphaFoldDB" id="A0AAP2ZAD2"/>
<dbReference type="PANTHER" id="PTHR30535:SF34">
    <property type="entry name" value="MOLYBDATE-BINDING PROTEIN MOLA"/>
    <property type="match status" value="1"/>
</dbReference>
<dbReference type="Gene3D" id="3.40.50.1980">
    <property type="entry name" value="Nitrogenase molybdenum iron protein domain"/>
    <property type="match status" value="2"/>
</dbReference>
<dbReference type="Proteomes" id="UP001321047">
    <property type="component" value="Unassembled WGS sequence"/>
</dbReference>